<evidence type="ECO:0000256" key="3">
    <source>
        <dbReference type="ARBA" id="ARBA00022837"/>
    </source>
</evidence>
<dbReference type="Gene3D" id="2.10.50.10">
    <property type="entry name" value="Tumor Necrosis Factor Receptor, subunit A, domain 2"/>
    <property type="match status" value="1"/>
</dbReference>
<feature type="transmembrane region" description="Helical" evidence="5">
    <location>
        <begin position="1260"/>
        <end position="1280"/>
    </location>
</feature>
<dbReference type="InterPro" id="IPR038081">
    <property type="entry name" value="CalX-like_sf"/>
</dbReference>
<dbReference type="InterPro" id="IPR003644">
    <property type="entry name" value="Calx_beta"/>
</dbReference>
<organism evidence="9 10">
    <name type="scientific">Cymbomonas tetramitiformis</name>
    <dbReference type="NCBI Taxonomy" id="36881"/>
    <lineage>
        <taxon>Eukaryota</taxon>
        <taxon>Viridiplantae</taxon>
        <taxon>Chlorophyta</taxon>
        <taxon>Pyramimonadophyceae</taxon>
        <taxon>Pyramimonadales</taxon>
        <taxon>Pyramimonadaceae</taxon>
        <taxon>Cymbomonas</taxon>
    </lineage>
</organism>
<evidence type="ECO:0000259" key="6">
    <source>
        <dbReference type="Pfam" id="PF01833"/>
    </source>
</evidence>
<protein>
    <submittedName>
        <fullName evidence="9">Uncharacterized protein</fullName>
    </submittedName>
</protein>
<keyword evidence="5" id="KW-1133">Transmembrane helix</keyword>
<dbReference type="Proteomes" id="UP001190700">
    <property type="component" value="Unassembled WGS sequence"/>
</dbReference>
<proteinExistence type="predicted"/>
<evidence type="ECO:0000256" key="5">
    <source>
        <dbReference type="SAM" id="Phobius"/>
    </source>
</evidence>
<feature type="domain" description="IPT/TIG" evidence="6">
    <location>
        <begin position="96"/>
        <end position="151"/>
    </location>
</feature>
<feature type="compositionally biased region" description="Low complexity" evidence="4">
    <location>
        <begin position="596"/>
        <end position="607"/>
    </location>
</feature>
<accession>A0AAE0L7M7</accession>
<feature type="compositionally biased region" description="Low complexity" evidence="4">
    <location>
        <begin position="536"/>
        <end position="574"/>
    </location>
</feature>
<keyword evidence="5" id="KW-0812">Transmembrane</keyword>
<evidence type="ECO:0000259" key="8">
    <source>
        <dbReference type="Pfam" id="PF07699"/>
    </source>
</evidence>
<dbReference type="Pfam" id="PF03160">
    <property type="entry name" value="Calx-beta"/>
    <property type="match status" value="1"/>
</dbReference>
<evidence type="ECO:0000313" key="10">
    <source>
        <dbReference type="Proteomes" id="UP001190700"/>
    </source>
</evidence>
<feature type="region of interest" description="Disordered" evidence="4">
    <location>
        <begin position="596"/>
        <end position="624"/>
    </location>
</feature>
<name>A0AAE0L7M7_9CHLO</name>
<dbReference type="SMART" id="SM01411">
    <property type="entry name" value="Ephrin_rec_like"/>
    <property type="match status" value="2"/>
</dbReference>
<evidence type="ECO:0000256" key="4">
    <source>
        <dbReference type="SAM" id="MobiDB-lite"/>
    </source>
</evidence>
<keyword evidence="2" id="KW-0677">Repeat</keyword>
<sequence>MEEALSSTSACTQRYRAAETNLFNAALGASAWEAVELERSAEVQSNGTRVSVSLKCGTPPAGADKFAVTLVSQDEWLNMTKIAQPGEGDTLNLRSVSAVHPGSGPTRGGTTITIHGAGLEPNLRCNFSGIVVDALVETHNRATCVSPPGRGQRLVHLLPPSPCAPSFNFRYFKAPQVQMVTPNVGPRFGKWRTFVYATNLDWLSRPESESVVAPACRLVAEDGLVVAQLTAHRQIEDSIECEFPGDPIPEGEYSVQITLNGQQWEGSTASASSLVSVRGPVVSMLATVERVSEKAKRVVLGVQLSVEPHGLNLLPASVQIAVTDWNPRSGGELTPARSSDEADYVLRNHTLQWSAFETGTKFLVLGIVDDEVEEELYEAFTTVLVNATNCDISPVWNSTVVVIEHDDDPSPLFQVELHTVVHRGEGRRVKIPVWQVDGASALQSVVHYVLTGGTAPSGVAYTPAQGLLVWDPYDSTTKEIEVELHWDNIARGSEFSLGVQLKSVAHARVTDTALEREEALFIYGVARNTCPPAPSSLPSTSLTASSLPSTSLTASHTPRTFFPSSTPQPSSFASSRTLRRRLLALLLRLLPGLTAAAPQPSTKSIPTPSSPPVIFQPPSSEPPMPVVVVAEAAPDPDDLLGNASQPFGNATNEEAQFTPAAPLLDHASAPAQEPSLPASSKAHDGTQSPLTAEDLEEEEEGAPAAQPSPSTGPLEVPAKAPVVAPLETPLEAPIGAPSEAPLEAPIAAPLQAPAEEAAQRRTLLSIGWKKKGTMVLPNLAVGPNYLWVDVHSADGAAVSSYNVTVNRQLDLKALGPLLASLEVTDEDTGEALALDPPFAPLRRTYTVTTHHLSRSVRLSGVLPNGLFPSTVTALFVEGEPVGLAEGVPWVCSVALDRIFAPVSRTSIKLRFTVVDGVTSLQYSLRVLQAPPPDHPPPPYPTPPSPAISPPPPPTSSTTSIHRLGSGSPPAPRVELPPWPVPPTLARVKLMSPALSERCQICPAGFYANRENAQWCGMCPAGYHSPEPRALECLQCPAGQYNPAWGAARCSRCIEGSHSPYNGSTSCRLCANNLTTDGQGASDCTVPVMNVDLSDIYAVLVMFQLSLDGNNTLEQVAQRSGVDASGIQVLAALIRSDTAEAFNISLADVNITGIELLNSSGIVSPGLPAQGIQGLRRTLVEANVSAILEAQYEPGASREEIEEALQAQELSADAGIMALSNNPDDFFGRTTEALDGSAQTKGNITKDVITPDEKKSEWWEVLPWELVLGVCGAVTLSFFGARRLKRWRRKRRYVVFDMYGIIRGRPKKPDECELIVEGRVEPRGETPIESSGNYFVTGLSKLVKSEKKPIEQQV</sequence>
<feature type="region of interest" description="Disordered" evidence="4">
    <location>
        <begin position="534"/>
        <end position="574"/>
    </location>
</feature>
<keyword evidence="1" id="KW-0732">Signal</keyword>
<feature type="domain" description="Tyrosine-protein kinase ephrin type A/B receptor-like" evidence="8">
    <location>
        <begin position="992"/>
        <end position="1028"/>
    </location>
</feature>
<dbReference type="InterPro" id="IPR002909">
    <property type="entry name" value="IPT_dom"/>
</dbReference>
<dbReference type="InterPro" id="IPR013783">
    <property type="entry name" value="Ig-like_fold"/>
</dbReference>
<feature type="domain" description="Calx-beta" evidence="7">
    <location>
        <begin position="406"/>
        <end position="499"/>
    </location>
</feature>
<dbReference type="SUPFAM" id="SSF141072">
    <property type="entry name" value="CalX-like"/>
    <property type="match status" value="2"/>
</dbReference>
<keyword evidence="10" id="KW-1185">Reference proteome</keyword>
<feature type="compositionally biased region" description="Pro residues" evidence="4">
    <location>
        <begin position="929"/>
        <end position="954"/>
    </location>
</feature>
<dbReference type="GO" id="GO:0016020">
    <property type="term" value="C:membrane"/>
    <property type="evidence" value="ECO:0007669"/>
    <property type="project" value="InterPro"/>
</dbReference>
<dbReference type="InterPro" id="IPR014756">
    <property type="entry name" value="Ig_E-set"/>
</dbReference>
<dbReference type="EMBL" id="LGRX02007403">
    <property type="protein sequence ID" value="KAK3275073.1"/>
    <property type="molecule type" value="Genomic_DNA"/>
</dbReference>
<dbReference type="Gene3D" id="2.60.40.2030">
    <property type="match status" value="2"/>
</dbReference>
<reference evidence="9 10" key="1">
    <citation type="journal article" date="2015" name="Genome Biol. Evol.">
        <title>Comparative Genomics of a Bacterivorous Green Alga Reveals Evolutionary Causalities and Consequences of Phago-Mixotrophic Mode of Nutrition.</title>
        <authorList>
            <person name="Burns J.A."/>
            <person name="Paasch A."/>
            <person name="Narechania A."/>
            <person name="Kim E."/>
        </authorList>
    </citation>
    <scope>NUCLEOTIDE SEQUENCE [LARGE SCALE GENOMIC DNA]</scope>
    <source>
        <strain evidence="9 10">PLY_AMNH</strain>
    </source>
</reference>
<evidence type="ECO:0000259" key="7">
    <source>
        <dbReference type="Pfam" id="PF03160"/>
    </source>
</evidence>
<evidence type="ECO:0000256" key="2">
    <source>
        <dbReference type="ARBA" id="ARBA00022737"/>
    </source>
</evidence>
<dbReference type="GO" id="GO:0007154">
    <property type="term" value="P:cell communication"/>
    <property type="evidence" value="ECO:0007669"/>
    <property type="project" value="InterPro"/>
</dbReference>
<evidence type="ECO:0000256" key="1">
    <source>
        <dbReference type="ARBA" id="ARBA00022729"/>
    </source>
</evidence>
<dbReference type="Pfam" id="PF07699">
    <property type="entry name" value="Ephrin_rec_like"/>
    <property type="match status" value="1"/>
</dbReference>
<dbReference type="SUPFAM" id="SSF57184">
    <property type="entry name" value="Growth factor receptor domain"/>
    <property type="match status" value="1"/>
</dbReference>
<comment type="caution">
    <text evidence="9">The sequence shown here is derived from an EMBL/GenBank/DDBJ whole genome shotgun (WGS) entry which is preliminary data.</text>
</comment>
<dbReference type="CDD" id="cd00185">
    <property type="entry name" value="TNFRSF"/>
    <property type="match status" value="1"/>
</dbReference>
<dbReference type="PANTHER" id="PTHR46967">
    <property type="entry name" value="INSULIN-LIKE GROWTH FACTOR BINDING PROTEIN,N-TERMINAL"/>
    <property type="match status" value="1"/>
</dbReference>
<dbReference type="CDD" id="cd00102">
    <property type="entry name" value="IPT"/>
    <property type="match status" value="1"/>
</dbReference>
<feature type="region of interest" description="Disordered" evidence="4">
    <location>
        <begin position="927"/>
        <end position="976"/>
    </location>
</feature>
<dbReference type="Gene3D" id="2.60.40.10">
    <property type="entry name" value="Immunoglobulins"/>
    <property type="match status" value="1"/>
</dbReference>
<dbReference type="SUPFAM" id="SSF81296">
    <property type="entry name" value="E set domains"/>
    <property type="match status" value="1"/>
</dbReference>
<gene>
    <name evidence="9" type="ORF">CYMTET_16778</name>
</gene>
<dbReference type="PANTHER" id="PTHR46967:SF2">
    <property type="entry name" value="SUSHI, VON WILLEBRAND FACTOR TYPE A, EGF AND PENTRAXIN DOMAIN-CONTAINING PROTEIN 1-LIKE"/>
    <property type="match status" value="1"/>
</dbReference>
<dbReference type="Pfam" id="PF01833">
    <property type="entry name" value="TIG"/>
    <property type="match status" value="1"/>
</dbReference>
<dbReference type="InterPro" id="IPR011641">
    <property type="entry name" value="Tyr-kin_ephrin_A/B_rcpt-like"/>
</dbReference>
<feature type="compositionally biased region" description="Pro residues" evidence="4">
    <location>
        <begin position="608"/>
        <end position="624"/>
    </location>
</feature>
<feature type="region of interest" description="Disordered" evidence="4">
    <location>
        <begin position="670"/>
        <end position="716"/>
    </location>
</feature>
<evidence type="ECO:0000313" key="9">
    <source>
        <dbReference type="EMBL" id="KAK3275073.1"/>
    </source>
</evidence>
<keyword evidence="3" id="KW-0106">Calcium</keyword>
<dbReference type="InterPro" id="IPR009030">
    <property type="entry name" value="Growth_fac_rcpt_cys_sf"/>
</dbReference>
<keyword evidence="5" id="KW-0472">Membrane</keyword>